<dbReference type="Proteomes" id="UP000269669">
    <property type="component" value="Unassembled WGS sequence"/>
</dbReference>
<feature type="transmembrane region" description="Helical" evidence="1">
    <location>
        <begin position="123"/>
        <end position="140"/>
    </location>
</feature>
<evidence type="ECO:0000256" key="1">
    <source>
        <dbReference type="SAM" id="Phobius"/>
    </source>
</evidence>
<dbReference type="OrthoDB" id="581493at2"/>
<sequence>MSSNERDTTGHKPVSKSTSAITPIQNYMMSTFVRLRVWVGIVGLVFPFVLWGGGHLYQIPLAPSMSAYYHATADCYDPKHNEGCPTGDLVKGGGPMRNTFVGLLFVIGAVMLFMKGFSYWEDVALDIAGVAAALVALNPMPWERVKSGGFPIHSASAFTFFVCLAFVCWFCSSKTLKYFPVMPDRDKKIAYYKLAYRVCGIAMVTSPLTALFFTINSKHTIFHFWIEALGIMAFGVFWLIKTTELRLSDVERKVLKGEIHMDAAKIG</sequence>
<protein>
    <recommendedName>
        <fullName evidence="4">Frag1/DRAM/Sfk1 family protein</fullName>
    </recommendedName>
</protein>
<organism evidence="2 3">
    <name type="scientific">Edaphobacter aggregans</name>
    <dbReference type="NCBI Taxonomy" id="570835"/>
    <lineage>
        <taxon>Bacteria</taxon>
        <taxon>Pseudomonadati</taxon>
        <taxon>Acidobacteriota</taxon>
        <taxon>Terriglobia</taxon>
        <taxon>Terriglobales</taxon>
        <taxon>Acidobacteriaceae</taxon>
        <taxon>Edaphobacter</taxon>
    </lineage>
</organism>
<dbReference type="EMBL" id="RSDW01000001">
    <property type="protein sequence ID" value="RSL18355.1"/>
    <property type="molecule type" value="Genomic_DNA"/>
</dbReference>
<feature type="transmembrane region" description="Helical" evidence="1">
    <location>
        <begin position="194"/>
        <end position="215"/>
    </location>
</feature>
<evidence type="ECO:0008006" key="4">
    <source>
        <dbReference type="Google" id="ProtNLM"/>
    </source>
</evidence>
<name>A0A3R9QD12_9BACT</name>
<dbReference type="RefSeq" id="WP_125486727.1">
    <property type="nucleotide sequence ID" value="NZ_RSDW01000001.1"/>
</dbReference>
<gene>
    <name evidence="2" type="ORF">EDE15_3922</name>
</gene>
<reference evidence="2 3" key="1">
    <citation type="submission" date="2018-12" db="EMBL/GenBank/DDBJ databases">
        <title>Sequencing of bacterial isolates from soil warming experiment in Harvard Forest, Massachusetts, USA.</title>
        <authorList>
            <person name="Deangelis K."/>
        </authorList>
    </citation>
    <scope>NUCLEOTIDE SEQUENCE [LARGE SCALE GENOMIC DNA]</scope>
    <source>
        <strain evidence="2 3">EB153</strain>
    </source>
</reference>
<keyword evidence="1" id="KW-0472">Membrane</keyword>
<dbReference type="AlphaFoldDB" id="A0A3R9QD12"/>
<keyword evidence="1" id="KW-0812">Transmembrane</keyword>
<proteinExistence type="predicted"/>
<comment type="caution">
    <text evidence="2">The sequence shown here is derived from an EMBL/GenBank/DDBJ whole genome shotgun (WGS) entry which is preliminary data.</text>
</comment>
<keyword evidence="1" id="KW-1133">Transmembrane helix</keyword>
<feature type="transmembrane region" description="Helical" evidence="1">
    <location>
        <begin position="37"/>
        <end position="57"/>
    </location>
</feature>
<keyword evidence="3" id="KW-1185">Reference proteome</keyword>
<evidence type="ECO:0000313" key="2">
    <source>
        <dbReference type="EMBL" id="RSL18355.1"/>
    </source>
</evidence>
<accession>A0A3R9QD12</accession>
<feature type="transmembrane region" description="Helical" evidence="1">
    <location>
        <begin position="96"/>
        <end position="114"/>
    </location>
</feature>
<evidence type="ECO:0000313" key="3">
    <source>
        <dbReference type="Proteomes" id="UP000269669"/>
    </source>
</evidence>
<feature type="transmembrane region" description="Helical" evidence="1">
    <location>
        <begin position="152"/>
        <end position="173"/>
    </location>
</feature>
<feature type="transmembrane region" description="Helical" evidence="1">
    <location>
        <begin position="221"/>
        <end position="240"/>
    </location>
</feature>